<dbReference type="OrthoDB" id="675448at2"/>
<evidence type="ECO:0000313" key="1">
    <source>
        <dbReference type="EMBL" id="SZD73428.1"/>
    </source>
</evidence>
<protein>
    <submittedName>
        <fullName evidence="1">Uncharacterized protein</fullName>
    </submittedName>
</protein>
<evidence type="ECO:0000313" key="2">
    <source>
        <dbReference type="Proteomes" id="UP000262142"/>
    </source>
</evidence>
<keyword evidence="2" id="KW-1185">Reference proteome</keyword>
<proteinExistence type="predicted"/>
<dbReference type="Proteomes" id="UP000262142">
    <property type="component" value="Unassembled WGS sequence"/>
</dbReference>
<reference evidence="1 2" key="1">
    <citation type="submission" date="2018-09" db="EMBL/GenBank/DDBJ databases">
        <authorList>
            <consortium name="Pathogen Informatics"/>
        </authorList>
    </citation>
    <scope>NUCLEOTIDE SEQUENCE [LARGE SCALE GENOMIC DNA]</scope>
    <source>
        <strain evidence="1 2">OH-22767</strain>
    </source>
</reference>
<sequence>MVSKIETMNSVLNKMEDIKNTQQSLIEKLGQVQVDLFEIQSEELDKELEKVHQSSADSLDIITNAIENFEIKRNKIEQGV</sequence>
<dbReference type="EMBL" id="UNSC01000005">
    <property type="protein sequence ID" value="SZD73428.1"/>
    <property type="molecule type" value="Genomic_DNA"/>
</dbReference>
<gene>
    <name evidence="1" type="ORF">SAMEA104719789_01241</name>
</gene>
<dbReference type="RefSeq" id="WP_119058189.1">
    <property type="nucleotide sequence ID" value="NZ_OX579588.1"/>
</dbReference>
<name>A0A383U1T6_9FLAO</name>
<organism evidence="1 2">
    <name type="scientific">Candidatus Ornithobacterium hominis</name>
    <dbReference type="NCBI Taxonomy" id="2497989"/>
    <lineage>
        <taxon>Bacteria</taxon>
        <taxon>Pseudomonadati</taxon>
        <taxon>Bacteroidota</taxon>
        <taxon>Flavobacteriia</taxon>
        <taxon>Flavobacteriales</taxon>
        <taxon>Weeksellaceae</taxon>
        <taxon>Ornithobacterium</taxon>
    </lineage>
</organism>
<accession>A0A383U1T6</accession>
<dbReference type="AlphaFoldDB" id="A0A383U1T6"/>